<dbReference type="AlphaFoldDB" id="A0AAP2XNM9"/>
<protein>
    <submittedName>
        <fullName evidence="1">Uncharacterized protein</fullName>
    </submittedName>
</protein>
<sequence length="53" mass="6043">MLDYKEERKDVEEFINSTVKKLTPEDKQRVADILFGAAIVLTAEPPKHIKADT</sequence>
<dbReference type="Proteomes" id="UP001204814">
    <property type="component" value="Unassembled WGS sequence"/>
</dbReference>
<evidence type="ECO:0000313" key="2">
    <source>
        <dbReference type="Proteomes" id="UP001204814"/>
    </source>
</evidence>
<dbReference type="EMBL" id="JANGBO010000001">
    <property type="protein sequence ID" value="MCQ5060766.1"/>
    <property type="molecule type" value="Genomic_DNA"/>
</dbReference>
<name>A0AAP2XNM9_9FIRM</name>
<evidence type="ECO:0000313" key="1">
    <source>
        <dbReference type="EMBL" id="MCQ5060766.1"/>
    </source>
</evidence>
<comment type="caution">
    <text evidence="1">The sequence shown here is derived from an EMBL/GenBank/DDBJ whole genome shotgun (WGS) entry which is preliminary data.</text>
</comment>
<organism evidence="1 2">
    <name type="scientific">Faecalibacillus intestinalis</name>
    <dbReference type="NCBI Taxonomy" id="1982626"/>
    <lineage>
        <taxon>Bacteria</taxon>
        <taxon>Bacillati</taxon>
        <taxon>Bacillota</taxon>
        <taxon>Erysipelotrichia</taxon>
        <taxon>Erysipelotrichales</taxon>
        <taxon>Coprobacillaceae</taxon>
        <taxon>Faecalibacillus</taxon>
    </lineage>
</organism>
<gene>
    <name evidence="1" type="ORF">NE542_02795</name>
</gene>
<proteinExistence type="predicted"/>
<reference evidence="1" key="1">
    <citation type="submission" date="2022-06" db="EMBL/GenBank/DDBJ databases">
        <title>Isolation of gut microbiota from human fecal samples.</title>
        <authorList>
            <person name="Pamer E.G."/>
            <person name="Barat B."/>
            <person name="Waligurski E."/>
            <person name="Medina S."/>
            <person name="Paddock L."/>
            <person name="Mostad J."/>
        </authorList>
    </citation>
    <scope>NUCLEOTIDE SEQUENCE</scope>
    <source>
        <strain evidence="1">DFI.6.24</strain>
    </source>
</reference>
<dbReference type="RefSeq" id="WP_227351701.1">
    <property type="nucleotide sequence ID" value="NZ_JAJDKX010000001.1"/>
</dbReference>
<accession>A0AAP2XNM9</accession>